<dbReference type="EC" id="3.5.3.12" evidence="2"/>
<dbReference type="Proteomes" id="UP000320496">
    <property type="component" value="Chromosome"/>
</dbReference>
<evidence type="ECO:0000256" key="1">
    <source>
        <dbReference type="ARBA" id="ARBA00022801"/>
    </source>
</evidence>
<keyword evidence="1 2" id="KW-0378">Hydrolase</keyword>
<dbReference type="PANTHER" id="PTHR31377">
    <property type="entry name" value="AGMATINE DEIMINASE-RELATED"/>
    <property type="match status" value="1"/>
</dbReference>
<dbReference type="GO" id="GO:0004668">
    <property type="term" value="F:protein-arginine deiminase activity"/>
    <property type="evidence" value="ECO:0007669"/>
    <property type="project" value="InterPro"/>
</dbReference>
<dbReference type="KEGG" id="mri:Mal4_14270"/>
<dbReference type="EMBL" id="CP036275">
    <property type="protein sequence ID" value="QDU37119.1"/>
    <property type="molecule type" value="Genomic_DNA"/>
</dbReference>
<dbReference type="Pfam" id="PF04371">
    <property type="entry name" value="PAD_porph"/>
    <property type="match status" value="1"/>
</dbReference>
<sequence length="353" mass="40094">MTLSPDSPMPAAYGFRMPAEWEPHEATWLSWPHREETWPGNFEPVPDVFVQLAAILAESETVRINVRDEEMAEDVAGRLKRAGVSPDRVRFHHHPTDDAWVRDHGPCYIVRDMEGRRERAIVNWGYNSWGNKYPPFDQDNMIPSRIAHEAAELCFTPNMVLEGGSIDVNGRGTLLTTESCLFHPNRNPERSREEIEQALRRYLGVTNILWLGDGIVGDDTDGHVDDITRFVAADTIVTVVEEDPQDENYQPLQENLRRLESMTDQQGRAFKIVNLPMPRPVYFDGERLPASYANFYIANRRVIVPVYGQKSDRTALETLQGLFPDRLVIGIDCTALVWGLGAIHCVTQQQPAC</sequence>
<dbReference type="AlphaFoldDB" id="A0A517Z3P6"/>
<reference evidence="2 3" key="1">
    <citation type="submission" date="2019-02" db="EMBL/GenBank/DDBJ databases">
        <title>Deep-cultivation of Planctomycetes and their phenomic and genomic characterization uncovers novel biology.</title>
        <authorList>
            <person name="Wiegand S."/>
            <person name="Jogler M."/>
            <person name="Boedeker C."/>
            <person name="Pinto D."/>
            <person name="Vollmers J."/>
            <person name="Rivas-Marin E."/>
            <person name="Kohn T."/>
            <person name="Peeters S.H."/>
            <person name="Heuer A."/>
            <person name="Rast P."/>
            <person name="Oberbeckmann S."/>
            <person name="Bunk B."/>
            <person name="Jeske O."/>
            <person name="Meyerdierks A."/>
            <person name="Storesund J.E."/>
            <person name="Kallscheuer N."/>
            <person name="Luecker S."/>
            <person name="Lage O.M."/>
            <person name="Pohl T."/>
            <person name="Merkel B.J."/>
            <person name="Hornburger P."/>
            <person name="Mueller R.-W."/>
            <person name="Bruemmer F."/>
            <person name="Labrenz M."/>
            <person name="Spormann A.M."/>
            <person name="Op den Camp H."/>
            <person name="Overmann J."/>
            <person name="Amann R."/>
            <person name="Jetten M.S.M."/>
            <person name="Mascher T."/>
            <person name="Medema M.H."/>
            <person name="Devos D.P."/>
            <person name="Kaster A.-K."/>
            <person name="Ovreas L."/>
            <person name="Rohde M."/>
            <person name="Galperin M.Y."/>
            <person name="Jogler C."/>
        </authorList>
    </citation>
    <scope>NUCLEOTIDE SEQUENCE [LARGE SCALE GENOMIC DNA]</scope>
    <source>
        <strain evidence="2 3">Mal4</strain>
    </source>
</reference>
<name>A0A517Z3P6_9PLAN</name>
<evidence type="ECO:0000313" key="3">
    <source>
        <dbReference type="Proteomes" id="UP000320496"/>
    </source>
</evidence>
<dbReference type="PANTHER" id="PTHR31377:SF0">
    <property type="entry name" value="AGMATINE DEIMINASE-RELATED"/>
    <property type="match status" value="1"/>
</dbReference>
<dbReference type="Gene3D" id="3.75.10.10">
    <property type="entry name" value="L-arginine/glycine Amidinotransferase, Chain A"/>
    <property type="match status" value="1"/>
</dbReference>
<dbReference type="InterPro" id="IPR007466">
    <property type="entry name" value="Peptidyl-Arg-deiminase_porph"/>
</dbReference>
<dbReference type="SUPFAM" id="SSF55909">
    <property type="entry name" value="Pentein"/>
    <property type="match status" value="1"/>
</dbReference>
<accession>A0A517Z3P6</accession>
<dbReference type="OrthoDB" id="9808013at2"/>
<proteinExistence type="predicted"/>
<keyword evidence="3" id="KW-1185">Reference proteome</keyword>
<organism evidence="2 3">
    <name type="scientific">Maioricimonas rarisocia</name>
    <dbReference type="NCBI Taxonomy" id="2528026"/>
    <lineage>
        <taxon>Bacteria</taxon>
        <taxon>Pseudomonadati</taxon>
        <taxon>Planctomycetota</taxon>
        <taxon>Planctomycetia</taxon>
        <taxon>Planctomycetales</taxon>
        <taxon>Planctomycetaceae</taxon>
        <taxon>Maioricimonas</taxon>
    </lineage>
</organism>
<dbReference type="GO" id="GO:0009446">
    <property type="term" value="P:putrescine biosynthetic process"/>
    <property type="evidence" value="ECO:0007669"/>
    <property type="project" value="InterPro"/>
</dbReference>
<gene>
    <name evidence="2" type="primary">aguA</name>
    <name evidence="2" type="ORF">Mal4_14270</name>
</gene>
<evidence type="ECO:0000313" key="2">
    <source>
        <dbReference type="EMBL" id="QDU37119.1"/>
    </source>
</evidence>
<protein>
    <submittedName>
        <fullName evidence="2">Agmatine deiminase</fullName>
        <ecNumber evidence="2">3.5.3.12</ecNumber>
    </submittedName>
</protein>
<dbReference type="RefSeq" id="WP_145367847.1">
    <property type="nucleotide sequence ID" value="NZ_CP036275.1"/>
</dbReference>
<dbReference type="GO" id="GO:0047632">
    <property type="term" value="F:agmatine deiminase activity"/>
    <property type="evidence" value="ECO:0007669"/>
    <property type="project" value="UniProtKB-EC"/>
</dbReference>